<gene>
    <name evidence="1" type="ORF">BV22DRAFT_845113</name>
</gene>
<name>A0ACB8B274_9AGAM</name>
<organism evidence="1 2">
    <name type="scientific">Leucogyrophana mollusca</name>
    <dbReference type="NCBI Taxonomy" id="85980"/>
    <lineage>
        <taxon>Eukaryota</taxon>
        <taxon>Fungi</taxon>
        <taxon>Dikarya</taxon>
        <taxon>Basidiomycota</taxon>
        <taxon>Agaricomycotina</taxon>
        <taxon>Agaricomycetes</taxon>
        <taxon>Agaricomycetidae</taxon>
        <taxon>Boletales</taxon>
        <taxon>Boletales incertae sedis</taxon>
        <taxon>Leucogyrophana</taxon>
    </lineage>
</organism>
<comment type="caution">
    <text evidence="1">The sequence shown here is derived from an EMBL/GenBank/DDBJ whole genome shotgun (WGS) entry which is preliminary data.</text>
</comment>
<keyword evidence="2" id="KW-1185">Reference proteome</keyword>
<evidence type="ECO:0000313" key="2">
    <source>
        <dbReference type="Proteomes" id="UP000790709"/>
    </source>
</evidence>
<evidence type="ECO:0000313" key="1">
    <source>
        <dbReference type="EMBL" id="KAH7919780.1"/>
    </source>
</evidence>
<dbReference type="EMBL" id="MU266631">
    <property type="protein sequence ID" value="KAH7919780.1"/>
    <property type="molecule type" value="Genomic_DNA"/>
</dbReference>
<reference evidence="1" key="1">
    <citation type="journal article" date="2021" name="New Phytol.">
        <title>Evolutionary innovations through gain and loss of genes in the ectomycorrhizal Boletales.</title>
        <authorList>
            <person name="Wu G."/>
            <person name="Miyauchi S."/>
            <person name="Morin E."/>
            <person name="Kuo A."/>
            <person name="Drula E."/>
            <person name="Varga T."/>
            <person name="Kohler A."/>
            <person name="Feng B."/>
            <person name="Cao Y."/>
            <person name="Lipzen A."/>
            <person name="Daum C."/>
            <person name="Hundley H."/>
            <person name="Pangilinan J."/>
            <person name="Johnson J."/>
            <person name="Barry K."/>
            <person name="LaButti K."/>
            <person name="Ng V."/>
            <person name="Ahrendt S."/>
            <person name="Min B."/>
            <person name="Choi I.G."/>
            <person name="Park H."/>
            <person name="Plett J.M."/>
            <person name="Magnuson J."/>
            <person name="Spatafora J.W."/>
            <person name="Nagy L.G."/>
            <person name="Henrissat B."/>
            <person name="Grigoriev I.V."/>
            <person name="Yang Z.L."/>
            <person name="Xu J."/>
            <person name="Martin F.M."/>
        </authorList>
    </citation>
    <scope>NUCLEOTIDE SEQUENCE</scope>
    <source>
        <strain evidence="1">KUC20120723A-06</strain>
    </source>
</reference>
<protein>
    <submittedName>
        <fullName evidence="1">Uncharacterized protein</fullName>
    </submittedName>
</protein>
<accession>A0ACB8B274</accession>
<proteinExistence type="predicted"/>
<sequence>MPLNPHVVPARNIKARNDLGDGCDAVYAMGCESPAEYAFPRHPLSRLAHLPMLHCVTQSDDGLFHLPRWFCCPNPWATVQTRTGVLFFEGSSRPRIESSTNSQQVWMGQCRRGLLRLNF</sequence>
<dbReference type="Proteomes" id="UP000790709">
    <property type="component" value="Unassembled WGS sequence"/>
</dbReference>